<dbReference type="GO" id="GO:0005548">
    <property type="term" value="F:phospholipid transporter activity"/>
    <property type="evidence" value="ECO:0007669"/>
    <property type="project" value="TreeGrafter"/>
</dbReference>
<dbReference type="NCBIfam" id="NF033619">
    <property type="entry name" value="perm_MlaE_1"/>
    <property type="match status" value="1"/>
</dbReference>
<comment type="similarity">
    <text evidence="3 12">Belongs to the MlaE permease family.</text>
</comment>
<dbReference type="InterPro" id="IPR030802">
    <property type="entry name" value="Permease_MalE"/>
</dbReference>
<evidence type="ECO:0000256" key="1">
    <source>
        <dbReference type="ARBA" id="ARBA00002460"/>
    </source>
</evidence>
<comment type="subcellular location">
    <subcellularLocation>
        <location evidence="2 12">Cell inner membrane</location>
        <topology evidence="2 12">Multi-pass membrane protein</topology>
    </subcellularLocation>
</comment>
<evidence type="ECO:0000256" key="5">
    <source>
        <dbReference type="ARBA" id="ARBA00020857"/>
    </source>
</evidence>
<keyword evidence="7" id="KW-1003">Cell membrane</keyword>
<feature type="transmembrane region" description="Helical" evidence="12">
    <location>
        <begin position="148"/>
        <end position="179"/>
    </location>
</feature>
<name>A0A7V2T3H9_LEUMU</name>
<feature type="transmembrane region" description="Helical" evidence="12">
    <location>
        <begin position="239"/>
        <end position="258"/>
    </location>
</feature>
<reference evidence="13" key="1">
    <citation type="journal article" date="2020" name="mSystems">
        <title>Genome- and Community-Level Interaction Insights into Carbon Utilization and Element Cycling Functions of Hydrothermarchaeota in Hydrothermal Sediment.</title>
        <authorList>
            <person name="Zhou Z."/>
            <person name="Liu Y."/>
            <person name="Xu W."/>
            <person name="Pan J."/>
            <person name="Luo Z.H."/>
            <person name="Li M."/>
        </authorList>
    </citation>
    <scope>NUCLEOTIDE SEQUENCE [LARGE SCALE GENOMIC DNA]</scope>
    <source>
        <strain evidence="13">HyVt-493</strain>
    </source>
</reference>
<organism evidence="13">
    <name type="scientific">Leucothrix mucor</name>
    <dbReference type="NCBI Taxonomy" id="45248"/>
    <lineage>
        <taxon>Bacteria</taxon>
        <taxon>Pseudomonadati</taxon>
        <taxon>Pseudomonadota</taxon>
        <taxon>Gammaproteobacteria</taxon>
        <taxon>Thiotrichales</taxon>
        <taxon>Thiotrichaceae</taxon>
        <taxon>Leucothrix</taxon>
    </lineage>
</organism>
<keyword evidence="10 12" id="KW-1133">Transmembrane helix</keyword>
<dbReference type="NCBIfam" id="TIGR00056">
    <property type="entry name" value="MlaE family lipid ABC transporter permease subunit"/>
    <property type="match status" value="1"/>
</dbReference>
<evidence type="ECO:0000256" key="10">
    <source>
        <dbReference type="ARBA" id="ARBA00022989"/>
    </source>
</evidence>
<comment type="subunit">
    <text evidence="4">The complex is composed of two ATP-binding proteins (MlaF), two transmembrane proteins (MlaE), two cytoplasmic solute-binding proteins (MlaB) and six periplasmic solute-binding proteins (MlaD).</text>
</comment>
<evidence type="ECO:0000256" key="12">
    <source>
        <dbReference type="RuleBase" id="RU362044"/>
    </source>
</evidence>
<evidence type="ECO:0000256" key="2">
    <source>
        <dbReference type="ARBA" id="ARBA00004429"/>
    </source>
</evidence>
<keyword evidence="11 12" id="KW-0472">Membrane</keyword>
<dbReference type="GO" id="GO:0043190">
    <property type="term" value="C:ATP-binding cassette (ABC) transporter complex"/>
    <property type="evidence" value="ECO:0007669"/>
    <property type="project" value="InterPro"/>
</dbReference>
<evidence type="ECO:0000256" key="7">
    <source>
        <dbReference type="ARBA" id="ARBA00022475"/>
    </source>
</evidence>
<evidence type="ECO:0000256" key="9">
    <source>
        <dbReference type="ARBA" id="ARBA00022692"/>
    </source>
</evidence>
<dbReference type="PANTHER" id="PTHR30188">
    <property type="entry name" value="ABC TRANSPORTER PERMEASE PROTEIN-RELATED"/>
    <property type="match status" value="1"/>
</dbReference>
<comment type="caution">
    <text evidence="13">The sequence shown here is derived from an EMBL/GenBank/DDBJ whole genome shotgun (WGS) entry which is preliminary data.</text>
</comment>
<gene>
    <name evidence="13" type="primary">mlaE</name>
    <name evidence="13" type="ORF">ENJ51_08140</name>
</gene>
<dbReference type="InterPro" id="IPR003453">
    <property type="entry name" value="ABC_MlaE_roteobac"/>
</dbReference>
<evidence type="ECO:0000256" key="3">
    <source>
        <dbReference type="ARBA" id="ARBA00007556"/>
    </source>
</evidence>
<dbReference type="AlphaFoldDB" id="A0A7V2T3H9"/>
<dbReference type="PANTHER" id="PTHR30188:SF4">
    <property type="entry name" value="PROTEIN TRIGALACTOSYLDIACYLGLYCEROL 1, CHLOROPLASTIC"/>
    <property type="match status" value="1"/>
</dbReference>
<feature type="transmembrane region" description="Helical" evidence="12">
    <location>
        <begin position="58"/>
        <end position="79"/>
    </location>
</feature>
<comment type="function">
    <text evidence="1">Part of the ABC transporter complex MlaFEDB, which is involved in a phospholipid transport pathway that maintains lipid asymmetry in the outer membrane by retrograde trafficking of phospholipids from the outer membrane to the inner membrane. Probably responsible for the translocation of the substrate across the membrane.</text>
</comment>
<feature type="transmembrane region" description="Helical" evidence="12">
    <location>
        <begin position="20"/>
        <end position="38"/>
    </location>
</feature>
<keyword evidence="8 12" id="KW-0997">Cell inner membrane</keyword>
<keyword evidence="6" id="KW-0813">Transport</keyword>
<evidence type="ECO:0000256" key="8">
    <source>
        <dbReference type="ARBA" id="ARBA00022519"/>
    </source>
</evidence>
<dbReference type="Proteomes" id="UP000885750">
    <property type="component" value="Unassembled WGS sequence"/>
</dbReference>
<evidence type="ECO:0000256" key="11">
    <source>
        <dbReference type="ARBA" id="ARBA00023136"/>
    </source>
</evidence>
<dbReference type="EMBL" id="DRMS01000303">
    <property type="protein sequence ID" value="HFC92769.1"/>
    <property type="molecule type" value="Genomic_DNA"/>
</dbReference>
<proteinExistence type="inferred from homology"/>
<dbReference type="InterPro" id="IPR053408">
    <property type="entry name" value="MlaE_Permease"/>
</dbReference>
<sequence length="260" mass="28109">MNMDWLPTIGQKTINFFQRMGRAVLFLMHVLSGLKMLIQRPNLLIRELYSVGVRSLLIIIFSGLFVGMVLSLLGYVTLVDFGAEGTLGVMVSLSLVRELAPVLTALLFSGRAGSALTAEIGLMKATEQLASMEMMAVDPIKRIITPRLIAGILSLPLLTAIFMAVGIYSGFLVGSVWLGVDEGAFWSQMQAKVDFQHDVVNGFIKSLVFGIVVTWIAVFEGYDATPTSAGVSEATTRSVVHSALAILALDFVLTSIMFGI</sequence>
<evidence type="ECO:0000256" key="4">
    <source>
        <dbReference type="ARBA" id="ARBA00011380"/>
    </source>
</evidence>
<dbReference type="Pfam" id="PF02405">
    <property type="entry name" value="MlaE"/>
    <property type="match status" value="1"/>
</dbReference>
<protein>
    <recommendedName>
        <fullName evidence="5">Intermembrane phospholipid transport system permease protein MlaE</fullName>
    </recommendedName>
</protein>
<keyword evidence="9 12" id="KW-0812">Transmembrane</keyword>
<feature type="transmembrane region" description="Helical" evidence="12">
    <location>
        <begin position="199"/>
        <end position="218"/>
    </location>
</feature>
<evidence type="ECO:0000313" key="13">
    <source>
        <dbReference type="EMBL" id="HFC92769.1"/>
    </source>
</evidence>
<evidence type="ECO:0000256" key="6">
    <source>
        <dbReference type="ARBA" id="ARBA00022448"/>
    </source>
</evidence>
<accession>A0A7V2T3H9</accession>